<feature type="compositionally biased region" description="Basic and acidic residues" evidence="1">
    <location>
        <begin position="621"/>
        <end position="639"/>
    </location>
</feature>
<dbReference type="PANTHER" id="PTHR33099">
    <property type="entry name" value="FE2OG DIOXYGENASE DOMAIN-CONTAINING PROTEIN"/>
    <property type="match status" value="1"/>
</dbReference>
<gene>
    <name evidence="2" type="ORF">SISSUDRAFT_1121294</name>
</gene>
<feature type="region of interest" description="Disordered" evidence="1">
    <location>
        <begin position="477"/>
        <end position="607"/>
    </location>
</feature>
<feature type="compositionally biased region" description="Basic and acidic residues" evidence="1">
    <location>
        <begin position="33"/>
        <end position="54"/>
    </location>
</feature>
<feature type="region of interest" description="Disordered" evidence="1">
    <location>
        <begin position="621"/>
        <end position="662"/>
    </location>
</feature>
<name>A0A166B2D1_9AGAM</name>
<feature type="region of interest" description="Disordered" evidence="1">
    <location>
        <begin position="1737"/>
        <end position="1775"/>
    </location>
</feature>
<proteinExistence type="predicted"/>
<feature type="compositionally biased region" description="Polar residues" evidence="1">
    <location>
        <begin position="1737"/>
        <end position="1749"/>
    </location>
</feature>
<dbReference type="PANTHER" id="PTHR33099:SF7">
    <property type="entry name" value="MYND-TYPE DOMAIN-CONTAINING PROTEIN"/>
    <property type="match status" value="1"/>
</dbReference>
<evidence type="ECO:0000313" key="3">
    <source>
        <dbReference type="Proteomes" id="UP000076798"/>
    </source>
</evidence>
<dbReference type="EMBL" id="KV428123">
    <property type="protein sequence ID" value="KZT35936.1"/>
    <property type="molecule type" value="Genomic_DNA"/>
</dbReference>
<feature type="compositionally biased region" description="Pro residues" evidence="1">
    <location>
        <begin position="577"/>
        <end position="586"/>
    </location>
</feature>
<dbReference type="OrthoDB" id="124582at2759"/>
<feature type="compositionally biased region" description="Acidic residues" evidence="1">
    <location>
        <begin position="55"/>
        <end position="72"/>
    </location>
</feature>
<dbReference type="Proteomes" id="UP000076798">
    <property type="component" value="Unassembled WGS sequence"/>
</dbReference>
<sequence length="1775" mass="195372">MKPKSLGKGNATNGAAKGLRKGLRSGGPVAVDQEERTLPSDVKNDVAGLEKENQEESDEENNEADPDFDDCTDDEALEEVTNPSKDIRAALKAALTTKPSAGTYAFSKTVYDAPMPGLNIAGLGNISVPLNERSARELVGVCALVPSAKGNTWELAGGNVTFSNPRWHTWFKTTLTPEVNRFLGVTCGSTFELEKIVVYGKGAHGISDQETVRSKAAFARVIIVLPSPFEGGQLHMSHSGQFKILDVAKGSDFGTSILAWYADVRGKSRPISRGYQLALVYNLFSLPGAPRPQFPECSLIVSAVRHALLSWGQSQDRSTPDKLAFVLDNKYAELGNGTESLQPEGSDLRTMDILQSLVKKCRFRAYLATAGLNVIGEAVGYREYCRDNYHMGRVDDFCLLINNITDLEGRVIKSADLVDFEHPDDFIPRPLDKGELDYERYDREGGTMENQYSATVILLWPENRSAKVVGAKWLEEPTARSGSTKHQSHKSPPRPKAVNNSSVEVPCSGAVAAPANHPVSKRAMPSSSTSKPVPRKRSKTTSTEVVDLSSMSAAEDQAASVPALEHSVANEVDKPLASPPTEPILDPPATTLPAGSDSQQAPANLPEPAVTQVDAVEAAEIKPHDVEEVHEEIRSKEGDVDLDEDSDSDDSEYEDDEDQYEKILNPSEDIETDLMAAFDMDVSQYKGNLAFSHTFSAAPLPGLTVAGLGELAFPLSPRSAQDLVNTCQWFASGKDAQTTSVAEHMARDTWELTPDEVWLQNPSWDEWFKSSVLPVVSQNLGVRSFTSWTFKRLVCGKYIPHSSSQSQTPGSVIAEVLVVLPSPFTDGRLQVSHDGRSQILDVANSSTYNTSVIGWYTGLQHQAQPVESGLRLALAFDLTAPIGTPRPAISGFDPKASVIRHVLLSWRQSFAEGIPNHIAYVLDGHSSEDRARTSSTLAQLAEELRFKVYFGTATLHVRGDVDENEYSDSGWDEDAMKDITDSHLRLEDFADDDGNEPDFDLNDLKLDTEDFLPSGLDEEGKRPDEEKFNPAWYSDDGSLERWYSWDVVMLWPENRDEAVQGRDWFKEAAKKLKRSESPAMTDEEAKIIRRMRFHFEGGQRSDIASLQVCRSALRWQDYELCLWGTQIGDFAAVVSTPSGFKCERLSEAACVFGFERVKSVLNDVLTKCLSITYRFNLIRALSQSPIGKSPEVTSWCEAQREEAARTLKTPTPADVECLLAIGWLKGADYIRNVMLPQLKSLKSPRAFWFAFLEGLRADKSHLAPSAEFHNDVIKATLAALLDQLEPFSTKDNNPYKYDPDATIQLVRTCLSLNSPESCGSIFEKMAQRYEKLDRGTQIKLLSEVYEPLIVALDSFHDPPHSLDLAVDPFASFLRTTVVRLVDRIVEEHSPDWKAAINAVKRFKHEGVKILEDKIISFINGYRSTPSTSATLAQLLTDSWKVDPESEEGVAVKALVTSLVTLSISKANILFQHPNPDPYARFVTVYDNLEEAKKLLLLCFSTESVALIPSILSRTKAPMKDVNGHFLKVTLPFIPVLSKVLAEHNISISAEPYGAFCRKVLVKYVDCFVKPRPSNNLQVLHGNLAVLACSAQCSLCAQLMKSLAAPERIVIIPQRNDKDRKHLEGRIRSRLGLNFRVVREKKPYALEITKPDSLIGIGSWNERRQAALIALTSLGSPQNIQDILRDDCDRIAAILNPQSSCGAISTAPTQAITAAVITSPAPVVDAPRPASSALVLQPVSQNVKRTNPADSSADEISRKRSRLVSGATMDLCTPSP</sequence>
<feature type="compositionally biased region" description="Acidic residues" evidence="1">
    <location>
        <begin position="640"/>
        <end position="659"/>
    </location>
</feature>
<evidence type="ECO:0000256" key="1">
    <source>
        <dbReference type="SAM" id="MobiDB-lite"/>
    </source>
</evidence>
<organism evidence="2 3">
    <name type="scientific">Sistotremastrum suecicum HHB10207 ss-3</name>
    <dbReference type="NCBI Taxonomy" id="1314776"/>
    <lineage>
        <taxon>Eukaryota</taxon>
        <taxon>Fungi</taxon>
        <taxon>Dikarya</taxon>
        <taxon>Basidiomycota</taxon>
        <taxon>Agaricomycotina</taxon>
        <taxon>Agaricomycetes</taxon>
        <taxon>Sistotremastrales</taxon>
        <taxon>Sistotremastraceae</taxon>
        <taxon>Sistotremastrum</taxon>
    </lineage>
</organism>
<feature type="compositionally biased region" description="Polar residues" evidence="1">
    <location>
        <begin position="540"/>
        <end position="552"/>
    </location>
</feature>
<feature type="region of interest" description="Disordered" evidence="1">
    <location>
        <begin position="1"/>
        <end position="72"/>
    </location>
</feature>
<evidence type="ECO:0000313" key="2">
    <source>
        <dbReference type="EMBL" id="KZT35936.1"/>
    </source>
</evidence>
<reference evidence="2 3" key="1">
    <citation type="journal article" date="2016" name="Mol. Biol. Evol.">
        <title>Comparative Genomics of Early-Diverging Mushroom-Forming Fungi Provides Insights into the Origins of Lignocellulose Decay Capabilities.</title>
        <authorList>
            <person name="Nagy L.G."/>
            <person name="Riley R."/>
            <person name="Tritt A."/>
            <person name="Adam C."/>
            <person name="Daum C."/>
            <person name="Floudas D."/>
            <person name="Sun H."/>
            <person name="Yadav J.S."/>
            <person name="Pangilinan J."/>
            <person name="Larsson K.H."/>
            <person name="Matsuura K."/>
            <person name="Barry K."/>
            <person name="Labutti K."/>
            <person name="Kuo R."/>
            <person name="Ohm R.A."/>
            <person name="Bhattacharya S.S."/>
            <person name="Shirouzu T."/>
            <person name="Yoshinaga Y."/>
            <person name="Martin F.M."/>
            <person name="Grigoriev I.V."/>
            <person name="Hibbett D.S."/>
        </authorList>
    </citation>
    <scope>NUCLEOTIDE SEQUENCE [LARGE SCALE GENOMIC DNA]</scope>
    <source>
        <strain evidence="2 3">HHB10207 ss-3</strain>
    </source>
</reference>
<protein>
    <submittedName>
        <fullName evidence="2">Uncharacterized protein</fullName>
    </submittedName>
</protein>
<accession>A0A166B2D1</accession>
<keyword evidence="3" id="KW-1185">Reference proteome</keyword>
<feature type="compositionally biased region" description="Low complexity" evidence="1">
    <location>
        <begin position="7"/>
        <end position="17"/>
    </location>
</feature>